<accession>D5BX77</accession>
<dbReference type="InterPro" id="IPR052155">
    <property type="entry name" value="Biofilm_reg_signaling"/>
</dbReference>
<dbReference type="SUPFAM" id="SSF55073">
    <property type="entry name" value="Nucleotide cyclase"/>
    <property type="match status" value="1"/>
</dbReference>
<feature type="transmembrane region" description="Helical" evidence="5">
    <location>
        <begin position="51"/>
        <end position="69"/>
    </location>
</feature>
<dbReference type="SUPFAM" id="SSF141868">
    <property type="entry name" value="EAL domain-like"/>
    <property type="match status" value="1"/>
</dbReference>
<dbReference type="SMART" id="SM00052">
    <property type="entry name" value="EAL"/>
    <property type="match status" value="1"/>
</dbReference>
<dbReference type="EMBL" id="CP001798">
    <property type="protein sequence ID" value="ADE15760.1"/>
    <property type="molecule type" value="Genomic_DNA"/>
</dbReference>
<dbReference type="PANTHER" id="PTHR44757">
    <property type="entry name" value="DIGUANYLATE CYCLASE DGCP"/>
    <property type="match status" value="1"/>
</dbReference>
<protein>
    <recommendedName>
        <fullName evidence="2">cyclic-guanylate-specific phosphodiesterase</fullName>
        <ecNumber evidence="2">3.1.4.52</ecNumber>
    </recommendedName>
</protein>
<organism evidence="8 9">
    <name type="scientific">Nitrosococcus halophilus (strain Nc4)</name>
    <dbReference type="NCBI Taxonomy" id="472759"/>
    <lineage>
        <taxon>Bacteria</taxon>
        <taxon>Pseudomonadati</taxon>
        <taxon>Pseudomonadota</taxon>
        <taxon>Gammaproteobacteria</taxon>
        <taxon>Chromatiales</taxon>
        <taxon>Chromatiaceae</taxon>
        <taxon>Nitrosococcus</taxon>
    </lineage>
</organism>
<name>D5BX77_NITHN</name>
<evidence type="ECO:0000313" key="8">
    <source>
        <dbReference type="EMBL" id="ADE15760.1"/>
    </source>
</evidence>
<keyword evidence="5" id="KW-0472">Membrane</keyword>
<dbReference type="InterPro" id="IPR001633">
    <property type="entry name" value="EAL_dom"/>
</dbReference>
<comment type="cofactor">
    <cofactor evidence="1">
        <name>Mg(2+)</name>
        <dbReference type="ChEBI" id="CHEBI:18420"/>
    </cofactor>
</comment>
<keyword evidence="9" id="KW-1185">Reference proteome</keyword>
<sequence>MLSMLHKLRHAHLSPLPPWPSAGGLALLALFIILFWFLTFPLKQGFDLNNIILETVVLVVALVAHAFILRLGITLLTGGWGLLLGSLLLGLLGEFTQESRQWSTLVERILEILGLALIAFGFYRSQRLLQTQLKKTQAKETRSRHLAQYDALTGLPNRILLQDRLAQSMAETLHSRQQLALLFLDLDRFKDINDSFGHEIGDAELIRVAGVLHGCVGPTDTVLRIGGDEFAIIQTHILDADEAALLAQRILGAIAEPHRLQGHKIHNNVSIGITLFPSDAPTAKQLLKNADIALYHAKHEGRNNYQLYMPDINARAHSRVALAKDLQSALESGDLHLQFQPQLDLTSGRTVSFEALLRWRHPQHGMLARQTFIRLAEETGLIIPIGAWVLEIACQTCFSWQQFHSGPLQVAVNLSPRQFRQPDLAGGIAAILERTGLSPPSLEVEITEGLLIEDMDSALKTLQSLSTLGVRISVDDFGTGHSSLTYLKHLPLDSIKIDRSFIHDIPEEIESRAITKAIIALGHSLNLEVVAEGVETQEQFLYLQEYGCDRVQGYFISKPLNAPRAQKWWQEKG</sequence>
<dbReference type="FunFam" id="3.20.20.450:FF:000001">
    <property type="entry name" value="Cyclic di-GMP phosphodiesterase yahA"/>
    <property type="match status" value="1"/>
</dbReference>
<feature type="transmembrane region" description="Helical" evidence="5">
    <location>
        <begin position="75"/>
        <end position="93"/>
    </location>
</feature>
<keyword evidence="3" id="KW-0973">c-di-GMP</keyword>
<dbReference type="Proteomes" id="UP000001844">
    <property type="component" value="Chromosome"/>
</dbReference>
<keyword evidence="5" id="KW-1133">Transmembrane helix</keyword>
<evidence type="ECO:0000256" key="4">
    <source>
        <dbReference type="ARBA" id="ARBA00051114"/>
    </source>
</evidence>
<feature type="transmembrane region" description="Helical" evidence="5">
    <location>
        <begin position="20"/>
        <end position="39"/>
    </location>
</feature>
<dbReference type="InterPro" id="IPR035919">
    <property type="entry name" value="EAL_sf"/>
</dbReference>
<dbReference type="Gene3D" id="3.20.20.450">
    <property type="entry name" value="EAL domain"/>
    <property type="match status" value="1"/>
</dbReference>
<dbReference type="Gene3D" id="3.30.70.270">
    <property type="match status" value="1"/>
</dbReference>
<dbReference type="Pfam" id="PF00563">
    <property type="entry name" value="EAL"/>
    <property type="match status" value="1"/>
</dbReference>
<dbReference type="CDD" id="cd01948">
    <property type="entry name" value="EAL"/>
    <property type="match status" value="1"/>
</dbReference>
<dbReference type="PROSITE" id="PS50883">
    <property type="entry name" value="EAL"/>
    <property type="match status" value="1"/>
</dbReference>
<dbReference type="InterPro" id="IPR043128">
    <property type="entry name" value="Rev_trsase/Diguanyl_cyclase"/>
</dbReference>
<dbReference type="GO" id="GO:0071732">
    <property type="term" value="P:cellular response to nitric oxide"/>
    <property type="evidence" value="ECO:0007669"/>
    <property type="project" value="UniProtKB-ARBA"/>
</dbReference>
<proteinExistence type="predicted"/>
<feature type="transmembrane region" description="Helical" evidence="5">
    <location>
        <begin position="105"/>
        <end position="123"/>
    </location>
</feature>
<dbReference type="HOGENOM" id="CLU_000445_70_50_6"/>
<dbReference type="EC" id="3.1.4.52" evidence="2"/>
<evidence type="ECO:0000256" key="1">
    <source>
        <dbReference type="ARBA" id="ARBA00001946"/>
    </source>
</evidence>
<evidence type="ECO:0000256" key="5">
    <source>
        <dbReference type="SAM" id="Phobius"/>
    </source>
</evidence>
<dbReference type="KEGG" id="nhl:Nhal_2684"/>
<dbReference type="GO" id="GO:0071111">
    <property type="term" value="F:cyclic-guanylate-specific phosphodiesterase activity"/>
    <property type="evidence" value="ECO:0007669"/>
    <property type="project" value="UniProtKB-EC"/>
</dbReference>
<evidence type="ECO:0000259" key="7">
    <source>
        <dbReference type="PROSITE" id="PS50887"/>
    </source>
</evidence>
<dbReference type="Pfam" id="PF00990">
    <property type="entry name" value="GGDEF"/>
    <property type="match status" value="1"/>
</dbReference>
<feature type="domain" description="GGDEF" evidence="7">
    <location>
        <begin position="177"/>
        <end position="310"/>
    </location>
</feature>
<reference evidence="9" key="1">
    <citation type="submission" date="2010-04" db="EMBL/GenBank/DDBJ databases">
        <title>Complete genome sequence of Nitrosococcus halophilus Nc4, a salt-adapted, aerobic obligate ammonia-oxidizing sulfur purple bacterium.</title>
        <authorList>
            <consortium name="US DOE Joint Genome Institute"/>
            <person name="Campbell M.A."/>
            <person name="Malfatti S.A."/>
            <person name="Chain P.S.G."/>
            <person name="Heidelberg J.F."/>
            <person name="Ward B.B."/>
            <person name="Klotz M.G."/>
        </authorList>
    </citation>
    <scope>NUCLEOTIDE SEQUENCE [LARGE SCALE GENOMIC DNA]</scope>
    <source>
        <strain evidence="9">Nc4</strain>
    </source>
</reference>
<dbReference type="SMART" id="SM00267">
    <property type="entry name" value="GGDEF"/>
    <property type="match status" value="1"/>
</dbReference>
<keyword evidence="5" id="KW-0812">Transmembrane</keyword>
<comment type="catalytic activity">
    <reaction evidence="4">
        <text>3',3'-c-di-GMP + H2O = 5'-phosphoguanylyl(3'-&gt;5')guanosine + H(+)</text>
        <dbReference type="Rhea" id="RHEA:24902"/>
        <dbReference type="ChEBI" id="CHEBI:15377"/>
        <dbReference type="ChEBI" id="CHEBI:15378"/>
        <dbReference type="ChEBI" id="CHEBI:58754"/>
        <dbReference type="ChEBI" id="CHEBI:58805"/>
        <dbReference type="EC" id="3.1.4.52"/>
    </reaction>
    <physiologicalReaction direction="left-to-right" evidence="4">
        <dbReference type="Rhea" id="RHEA:24903"/>
    </physiologicalReaction>
</comment>
<evidence type="ECO:0000256" key="2">
    <source>
        <dbReference type="ARBA" id="ARBA00012282"/>
    </source>
</evidence>
<dbReference type="NCBIfam" id="TIGR00254">
    <property type="entry name" value="GGDEF"/>
    <property type="match status" value="1"/>
</dbReference>
<dbReference type="FunFam" id="3.30.70.270:FF:000001">
    <property type="entry name" value="Diguanylate cyclase domain protein"/>
    <property type="match status" value="1"/>
</dbReference>
<gene>
    <name evidence="8" type="ordered locus">Nhal_2684</name>
</gene>
<evidence type="ECO:0000259" key="6">
    <source>
        <dbReference type="PROSITE" id="PS50883"/>
    </source>
</evidence>
<feature type="domain" description="EAL" evidence="6">
    <location>
        <begin position="319"/>
        <end position="573"/>
    </location>
</feature>
<evidence type="ECO:0000256" key="3">
    <source>
        <dbReference type="ARBA" id="ARBA00022636"/>
    </source>
</evidence>
<dbReference type="eggNOG" id="COG5001">
    <property type="taxonomic scope" value="Bacteria"/>
</dbReference>
<dbReference type="PANTHER" id="PTHR44757:SF2">
    <property type="entry name" value="BIOFILM ARCHITECTURE MAINTENANCE PROTEIN MBAA"/>
    <property type="match status" value="1"/>
</dbReference>
<dbReference type="InterPro" id="IPR000160">
    <property type="entry name" value="GGDEF_dom"/>
</dbReference>
<dbReference type="InterPro" id="IPR029787">
    <property type="entry name" value="Nucleotide_cyclase"/>
</dbReference>
<dbReference type="STRING" id="472759.Nhal_2684"/>
<dbReference type="PROSITE" id="PS50887">
    <property type="entry name" value="GGDEF"/>
    <property type="match status" value="1"/>
</dbReference>
<evidence type="ECO:0000313" key="9">
    <source>
        <dbReference type="Proteomes" id="UP000001844"/>
    </source>
</evidence>
<dbReference type="CDD" id="cd01949">
    <property type="entry name" value="GGDEF"/>
    <property type="match status" value="1"/>
</dbReference>
<dbReference type="AlphaFoldDB" id="D5BX77"/>